<feature type="region of interest" description="Disordered" evidence="1">
    <location>
        <begin position="244"/>
        <end position="316"/>
    </location>
</feature>
<feature type="domain" description="Plasmid replication protein C N-terminal" evidence="2">
    <location>
        <begin position="13"/>
        <end position="186"/>
    </location>
</feature>
<dbReference type="InterPro" id="IPR021760">
    <property type="entry name" value="RepC_C"/>
</dbReference>
<evidence type="ECO:0000313" key="5">
    <source>
        <dbReference type="Proteomes" id="UP001234585"/>
    </source>
</evidence>
<evidence type="ECO:0000313" key="4">
    <source>
        <dbReference type="EMBL" id="WLS00702.1"/>
    </source>
</evidence>
<organism evidence="4 5">
    <name type="scientific">Shinella sumterensis</name>
    <dbReference type="NCBI Taxonomy" id="1967501"/>
    <lineage>
        <taxon>Bacteria</taxon>
        <taxon>Pseudomonadati</taxon>
        <taxon>Pseudomonadota</taxon>
        <taxon>Alphaproteobacteria</taxon>
        <taxon>Hyphomicrobiales</taxon>
        <taxon>Rhizobiaceae</taxon>
        <taxon>Shinella</taxon>
    </lineage>
</organism>
<geneLocation type="plasmid" evidence="4 5">
    <name>unnamed2</name>
</geneLocation>
<dbReference type="AlphaFoldDB" id="A0AA50CSP3"/>
<keyword evidence="5" id="KW-1185">Reference proteome</keyword>
<dbReference type="Pfam" id="PF11800">
    <property type="entry name" value="RP-C_C"/>
    <property type="match status" value="1"/>
</dbReference>
<dbReference type="InterPro" id="IPR047611">
    <property type="entry name" value="RepABC_RepC"/>
</dbReference>
<accession>A0AA50CSP3</accession>
<name>A0AA50CSP3_9HYPH</name>
<dbReference type="NCBIfam" id="NF010396">
    <property type="entry name" value="PRK13824.1"/>
    <property type="match status" value="1"/>
</dbReference>
<dbReference type="Proteomes" id="UP001234585">
    <property type="component" value="Plasmid unnamed2"/>
</dbReference>
<proteinExistence type="predicted"/>
<feature type="domain" description="Plasmid replication protein C C-terminal" evidence="3">
    <location>
        <begin position="325"/>
        <end position="425"/>
    </location>
</feature>
<sequence length="435" mass="47333">MDKAYVTTPFGRRAMSLGMLASQQLAETIEPGISKNKWKLFRAICEARQALGVTDRALTVLDALLTFYPVDELSEDHRLIVFPSNAQLSIRARGMTGATLRRHLAGLVDAGLILRKDSANGKRYARRGRAGEVEEAFGFSLAPLLARAAEIEALAAQAVADREHLRITKQRVTVCRRDIAKLIAAAIDEGVRGEWERITLMFRSMTAGLPRTPRIDELGPVLEEMELLREEIVNLLDTNIKTQKMNANESQTERHIQNSNPDSTYEFEPRFETKQGANSADHIGRQSAPLAEDRNISNSGGGAGGERGRRKALTSAKGGQLKSFPLGLVLRACPDVADYAPGGQIANWRDLMTAAVVIRSMLGVSPSAYQEACEVMGPENAAVAVACILERAEHINSAGGYLRDLTRKAERGEFGLGPMLMAALRANGGGEKRSA</sequence>
<reference evidence="4 5" key="1">
    <citation type="submission" date="2023-08" db="EMBL/GenBank/DDBJ databases">
        <title>Pathogen: clinical or host-associated sample.</title>
        <authorList>
            <person name="Hergert J."/>
            <person name="Casey R."/>
            <person name="Wagner J."/>
            <person name="Young E.L."/>
            <person name="Oakeson K.F."/>
        </authorList>
    </citation>
    <scope>NUCLEOTIDE SEQUENCE [LARGE SCALE GENOMIC DNA]</scope>
    <source>
        <strain evidence="4 5">1760953</strain>
        <plasmid evidence="4 5">unnamed2</plasmid>
    </source>
</reference>
<gene>
    <name evidence="4" type="primary">repC</name>
    <name evidence="4" type="ORF">Q9313_24375</name>
</gene>
<dbReference type="Pfam" id="PF03428">
    <property type="entry name" value="RP-C"/>
    <property type="match status" value="1"/>
</dbReference>
<protein>
    <submittedName>
        <fullName evidence="4">Plasmid replication protein RepC</fullName>
    </submittedName>
</protein>
<evidence type="ECO:0000259" key="2">
    <source>
        <dbReference type="Pfam" id="PF03428"/>
    </source>
</evidence>
<dbReference type="RefSeq" id="WP_306040579.1">
    <property type="nucleotide sequence ID" value="NZ_CP132304.1"/>
</dbReference>
<evidence type="ECO:0000256" key="1">
    <source>
        <dbReference type="SAM" id="MobiDB-lite"/>
    </source>
</evidence>
<dbReference type="InterPro" id="IPR005090">
    <property type="entry name" value="RepC_N"/>
</dbReference>
<evidence type="ECO:0000259" key="3">
    <source>
        <dbReference type="Pfam" id="PF11800"/>
    </source>
</evidence>
<dbReference type="NCBIfam" id="NF040974">
    <property type="entry name" value="RepABC_RepC"/>
    <property type="match status" value="1"/>
</dbReference>
<dbReference type="EMBL" id="CP132304">
    <property type="protein sequence ID" value="WLS00702.1"/>
    <property type="molecule type" value="Genomic_DNA"/>
</dbReference>
<keyword evidence="4" id="KW-0614">Plasmid</keyword>